<dbReference type="EMBL" id="SPMX01000094">
    <property type="protein sequence ID" value="NMQ07778.1"/>
    <property type="molecule type" value="Genomic_DNA"/>
</dbReference>
<proteinExistence type="predicted"/>
<keyword evidence="4" id="KW-1185">Reference proteome</keyword>
<keyword evidence="3" id="KW-0282">Flagellum</keyword>
<dbReference type="Pfam" id="PF02120">
    <property type="entry name" value="Flg_hook"/>
    <property type="match status" value="1"/>
</dbReference>
<keyword evidence="3" id="KW-0969">Cilium</keyword>
<gene>
    <name evidence="3" type="ORF">E4Q08_22330</name>
</gene>
<dbReference type="Proteomes" id="UP000886469">
    <property type="component" value="Unassembled WGS sequence"/>
</dbReference>
<dbReference type="CDD" id="cd17470">
    <property type="entry name" value="T3SS_Flik_C"/>
    <property type="match status" value="1"/>
</dbReference>
<feature type="region of interest" description="Disordered" evidence="1">
    <location>
        <begin position="215"/>
        <end position="240"/>
    </location>
</feature>
<evidence type="ECO:0000256" key="1">
    <source>
        <dbReference type="SAM" id="MobiDB-lite"/>
    </source>
</evidence>
<feature type="compositionally biased region" description="Polar residues" evidence="1">
    <location>
        <begin position="271"/>
        <end position="282"/>
    </location>
</feature>
<feature type="compositionally biased region" description="Low complexity" evidence="1">
    <location>
        <begin position="374"/>
        <end position="385"/>
    </location>
</feature>
<feature type="domain" description="Flagellar hook-length control protein-like C-terminal" evidence="2">
    <location>
        <begin position="453"/>
        <end position="521"/>
    </location>
</feature>
<reference evidence="3" key="1">
    <citation type="submission" date="2019-03" db="EMBL/GenBank/DDBJ databases">
        <title>Metabolic reconstructions from genomes of highly enriched 'Candidatus Accumulibacter' and 'Candidatus Competibacter' bioreactor populations.</title>
        <authorList>
            <person name="Annavajhala M.K."/>
            <person name="Welles L."/>
            <person name="Abbas B."/>
            <person name="Sorokin D."/>
            <person name="Park H."/>
            <person name="Van Loosdrecht M."/>
            <person name="Chandran K."/>
        </authorList>
    </citation>
    <scope>NUCLEOTIDE SEQUENCE</scope>
    <source>
        <strain evidence="3">SBR_L</strain>
    </source>
</reference>
<feature type="region of interest" description="Disordered" evidence="1">
    <location>
        <begin position="264"/>
        <end position="291"/>
    </location>
</feature>
<keyword evidence="3" id="KW-0966">Cell projection</keyword>
<evidence type="ECO:0000259" key="2">
    <source>
        <dbReference type="Pfam" id="PF02120"/>
    </source>
</evidence>
<feature type="region of interest" description="Disordered" evidence="1">
    <location>
        <begin position="369"/>
        <end position="403"/>
    </location>
</feature>
<dbReference type="InterPro" id="IPR038610">
    <property type="entry name" value="FliK-like_C_sf"/>
</dbReference>
<dbReference type="InterPro" id="IPR021136">
    <property type="entry name" value="Flagellar_hook_control-like_C"/>
</dbReference>
<evidence type="ECO:0000313" key="4">
    <source>
        <dbReference type="Proteomes" id="UP000886469"/>
    </source>
</evidence>
<protein>
    <submittedName>
        <fullName evidence="3">Flagellar hook-length control protein FliK</fullName>
    </submittedName>
</protein>
<comment type="caution">
    <text evidence="3">The sequence shown here is derived from an EMBL/GenBank/DDBJ whole genome shotgun (WGS) entry which is preliminary data.</text>
</comment>
<dbReference type="RefSeq" id="WP_169072022.1">
    <property type="nucleotide sequence ID" value="NZ_SPMX01000094.1"/>
</dbReference>
<feature type="compositionally biased region" description="Pro residues" evidence="1">
    <location>
        <begin position="386"/>
        <end position="397"/>
    </location>
</feature>
<dbReference type="Gene3D" id="3.30.750.140">
    <property type="match status" value="1"/>
</dbReference>
<organism evidence="3 4">
    <name type="scientific">Candidatus Accumulibacter contiguus</name>
    <dbReference type="NCBI Taxonomy" id="2954381"/>
    <lineage>
        <taxon>Bacteria</taxon>
        <taxon>Pseudomonadati</taxon>
        <taxon>Pseudomonadota</taxon>
        <taxon>Betaproteobacteria</taxon>
        <taxon>Candidatus Accumulibacter</taxon>
    </lineage>
</organism>
<evidence type="ECO:0000313" key="3">
    <source>
        <dbReference type="EMBL" id="NMQ07778.1"/>
    </source>
</evidence>
<accession>A0ABX1TDJ6</accession>
<name>A0ABX1TDJ6_9PROT</name>
<sequence length="532" mass="55590">MIRPDVANRLQPTADLALRPTPPGQEITDKLSGLVVGQRLLAEIQSLLPNGSYRALINQRSVTLALPFAARSGDAIELEVAESNGKLTLAVLAKTVSDSGQRGVEAAATSLSRTGQLISDLLGGARNAGPVALPLNGNQPIAARPPANAQELLPLLKQAISESGMFYESHQAEWVEGRYSKAQLLQEPQGKLLPLVAMQQAAVPRLAATLIATAQESSPASEARGITGAAGEATQARPADPNVAISQSTPLLQEAQGKLAPLVAAPPDTAPQVTAAQESSLAEESRGMTDTVAEATQAQTRPVAPNLATSQSATLLQEPKGIPAPGLAEQQVTAPRLATTPIVNVQESPQAAEPLAVSDTAVEATQAKPADLNPATRQSAQSSQTPQPPPSAPPSQPVAPQAQTIVQQQLEAFATQNFSWQGQVWPGQQIQWEIANEIGRRENRGGGGADSGDSAEQWQTRLRLTLPQLGEVDARLHIQGKQITLAVIAPDAETRARLRSDAATLRSQFEQAGLDLASLGITAPPANIQPGP</sequence>